<keyword evidence="7" id="KW-0406">Ion transport</keyword>
<dbReference type="GO" id="GO:0006811">
    <property type="term" value="P:monoatomic ion transport"/>
    <property type="evidence" value="ECO:0007669"/>
    <property type="project" value="UniProtKB-KW"/>
</dbReference>
<comment type="subcellular location">
    <subcellularLocation>
        <location evidence="1">Cell outer membrane</location>
        <topology evidence="1">Multi-pass membrane protein</topology>
    </subcellularLocation>
</comment>
<keyword evidence="6 11" id="KW-0732">Signal</keyword>
<evidence type="ECO:0000256" key="5">
    <source>
        <dbReference type="ARBA" id="ARBA00022692"/>
    </source>
</evidence>
<keyword evidence="4" id="KW-1134">Transmembrane beta strand</keyword>
<accession>A0A9N8R5H9</accession>
<dbReference type="CDD" id="cd00342">
    <property type="entry name" value="gram_neg_porins"/>
    <property type="match status" value="1"/>
</dbReference>
<dbReference type="Gene3D" id="2.40.160.10">
    <property type="entry name" value="Porin"/>
    <property type="match status" value="1"/>
</dbReference>
<keyword evidence="3" id="KW-0813">Transport</keyword>
<keyword evidence="8" id="KW-0626">Porin</keyword>
<dbReference type="RefSeq" id="WP_201081317.1">
    <property type="nucleotide sequence ID" value="NZ_CAJNAS010000032.1"/>
</dbReference>
<dbReference type="InterPro" id="IPR023614">
    <property type="entry name" value="Porin_dom_sf"/>
</dbReference>
<protein>
    <submittedName>
        <fullName evidence="13">Outer membrane porin protein 32</fullName>
    </submittedName>
</protein>
<organism evidence="13 14">
    <name type="scientific">Paraburkholderia domus</name>
    <dbReference type="NCBI Taxonomy" id="2793075"/>
    <lineage>
        <taxon>Bacteria</taxon>
        <taxon>Pseudomonadati</taxon>
        <taxon>Pseudomonadota</taxon>
        <taxon>Betaproteobacteria</taxon>
        <taxon>Burkholderiales</taxon>
        <taxon>Burkholderiaceae</taxon>
        <taxon>Paraburkholderia</taxon>
    </lineage>
</organism>
<gene>
    <name evidence="13" type="ORF">R70211_07006</name>
</gene>
<dbReference type="EMBL" id="CAJNAS010000032">
    <property type="protein sequence ID" value="CAE6961763.1"/>
    <property type="molecule type" value="Genomic_DNA"/>
</dbReference>
<dbReference type="PANTHER" id="PTHR34501">
    <property type="entry name" value="PROTEIN YDDL-RELATED"/>
    <property type="match status" value="1"/>
</dbReference>
<reference evidence="13" key="1">
    <citation type="submission" date="2021-02" db="EMBL/GenBank/DDBJ databases">
        <authorList>
            <person name="Vanwijnsberghe S."/>
        </authorList>
    </citation>
    <scope>NUCLEOTIDE SEQUENCE</scope>
    <source>
        <strain evidence="13">R-70211</strain>
    </source>
</reference>
<evidence type="ECO:0000256" key="4">
    <source>
        <dbReference type="ARBA" id="ARBA00022452"/>
    </source>
</evidence>
<evidence type="ECO:0000256" key="7">
    <source>
        <dbReference type="ARBA" id="ARBA00023065"/>
    </source>
</evidence>
<evidence type="ECO:0000256" key="10">
    <source>
        <dbReference type="ARBA" id="ARBA00023237"/>
    </source>
</evidence>
<evidence type="ECO:0000256" key="11">
    <source>
        <dbReference type="SAM" id="SignalP"/>
    </source>
</evidence>
<dbReference type="InterPro" id="IPR050298">
    <property type="entry name" value="Gram-neg_bact_OMP"/>
</dbReference>
<dbReference type="Pfam" id="PF13609">
    <property type="entry name" value="Porin_4"/>
    <property type="match status" value="1"/>
</dbReference>
<evidence type="ECO:0000256" key="2">
    <source>
        <dbReference type="ARBA" id="ARBA00011233"/>
    </source>
</evidence>
<keyword evidence="9" id="KW-0472">Membrane</keyword>
<dbReference type="AlphaFoldDB" id="A0A9N8R5H9"/>
<feature type="domain" description="Porin" evidence="12">
    <location>
        <begin position="10"/>
        <end position="326"/>
    </location>
</feature>
<comment type="subunit">
    <text evidence="2">Homotrimer.</text>
</comment>
<feature type="chain" id="PRO_5040314248" evidence="11">
    <location>
        <begin position="22"/>
        <end position="358"/>
    </location>
</feature>
<keyword evidence="14" id="KW-1185">Reference proteome</keyword>
<dbReference type="Proteomes" id="UP000675121">
    <property type="component" value="Unassembled WGS sequence"/>
</dbReference>
<keyword evidence="5" id="KW-0812">Transmembrane</keyword>
<dbReference type="InterPro" id="IPR033900">
    <property type="entry name" value="Gram_neg_porin_domain"/>
</dbReference>
<dbReference type="GO" id="GO:0046930">
    <property type="term" value="C:pore complex"/>
    <property type="evidence" value="ECO:0007669"/>
    <property type="project" value="UniProtKB-KW"/>
</dbReference>
<evidence type="ECO:0000313" key="14">
    <source>
        <dbReference type="Proteomes" id="UP000675121"/>
    </source>
</evidence>
<evidence type="ECO:0000256" key="3">
    <source>
        <dbReference type="ARBA" id="ARBA00022448"/>
    </source>
</evidence>
<evidence type="ECO:0000256" key="8">
    <source>
        <dbReference type="ARBA" id="ARBA00023114"/>
    </source>
</evidence>
<dbReference type="GO" id="GO:0015288">
    <property type="term" value="F:porin activity"/>
    <property type="evidence" value="ECO:0007669"/>
    <property type="project" value="UniProtKB-KW"/>
</dbReference>
<feature type="signal peptide" evidence="11">
    <location>
        <begin position="1"/>
        <end position="21"/>
    </location>
</feature>
<sequence>MKHIIAAAGLTAICATTGAWAQSSVTLYGSLDAGVAYISNVHGSSVWMEEQGNMQPDRWGLKGAEDLGGGLKTVFQLENGFRTTTGAMVTAGTLFNRQAFVGLSSDQIGTVTLGLQTPFSFDVLGPLSTGYLAASWYAFHPGNIDELADTSVVPFANSVKFRSASFNGFSVGAMMGLGNTTNFSTGKTLSFALSYANGPFKAGATYANEHNRTPSIVTTGITTFQGVAAANYAADKVENMGAGASYQFGKLLVHGLYTRVKLESAGHSDTYQSYDAGANYQFTPFNSVAGGAATTTLAGHRWTQFEIGDIYALSKSTQLYVNALYERAGSNTDAAFFTAGVSSGRNQTIILTGIHHSF</sequence>
<evidence type="ECO:0000259" key="12">
    <source>
        <dbReference type="Pfam" id="PF13609"/>
    </source>
</evidence>
<evidence type="ECO:0000256" key="6">
    <source>
        <dbReference type="ARBA" id="ARBA00022729"/>
    </source>
</evidence>
<proteinExistence type="predicted"/>
<name>A0A9N8R5H9_9BURK</name>
<evidence type="ECO:0000256" key="1">
    <source>
        <dbReference type="ARBA" id="ARBA00004571"/>
    </source>
</evidence>
<dbReference type="PANTHER" id="PTHR34501:SF9">
    <property type="entry name" value="MAJOR OUTER MEMBRANE PROTEIN P.IA"/>
    <property type="match status" value="1"/>
</dbReference>
<evidence type="ECO:0000256" key="9">
    <source>
        <dbReference type="ARBA" id="ARBA00023136"/>
    </source>
</evidence>
<dbReference type="GO" id="GO:0009279">
    <property type="term" value="C:cell outer membrane"/>
    <property type="evidence" value="ECO:0007669"/>
    <property type="project" value="UniProtKB-SubCell"/>
</dbReference>
<keyword evidence="10" id="KW-0998">Cell outer membrane</keyword>
<comment type="caution">
    <text evidence="13">The sequence shown here is derived from an EMBL/GenBank/DDBJ whole genome shotgun (WGS) entry which is preliminary data.</text>
</comment>
<dbReference type="SUPFAM" id="SSF56935">
    <property type="entry name" value="Porins"/>
    <property type="match status" value="1"/>
</dbReference>
<evidence type="ECO:0000313" key="13">
    <source>
        <dbReference type="EMBL" id="CAE6961763.1"/>
    </source>
</evidence>